<accession>A0A8X6XRR2</accession>
<dbReference type="InterPro" id="IPR051368">
    <property type="entry name" value="SerProtInhib-TIL_Domain"/>
</dbReference>
<evidence type="ECO:0000259" key="4">
    <source>
        <dbReference type="Pfam" id="PF01826"/>
    </source>
</evidence>
<feature type="signal peptide" evidence="3">
    <location>
        <begin position="1"/>
        <end position="16"/>
    </location>
</feature>
<keyword evidence="6" id="KW-1185">Reference proteome</keyword>
<dbReference type="GO" id="GO:0030414">
    <property type="term" value="F:peptidase inhibitor activity"/>
    <property type="evidence" value="ECO:0007669"/>
    <property type="project" value="UniProtKB-KW"/>
</dbReference>
<proteinExistence type="predicted"/>
<evidence type="ECO:0000256" key="2">
    <source>
        <dbReference type="ARBA" id="ARBA00023157"/>
    </source>
</evidence>
<sequence>MAAANTLLHILYSLAALSSNQKPSIDVTEELNNPSTVKPYFEDISTYTPLGIKRRRKCPPGERWSRCYSHCQFNCTNVDEVIYCPHVCVPGCVCRKELELVRGPNGKCIHPKFCPQDGEKYCPLGERWSDCHAGCQHNCSNVGEEIFCPRKCTPGCVCDASGTVRAPGGKCIPPLLCPAYSEG</sequence>
<evidence type="ECO:0000256" key="1">
    <source>
        <dbReference type="ARBA" id="ARBA00022690"/>
    </source>
</evidence>
<dbReference type="EMBL" id="BMAV01011524">
    <property type="protein sequence ID" value="GFY57475.1"/>
    <property type="molecule type" value="Genomic_DNA"/>
</dbReference>
<evidence type="ECO:0000313" key="6">
    <source>
        <dbReference type="Proteomes" id="UP000886998"/>
    </source>
</evidence>
<reference evidence="5" key="1">
    <citation type="submission" date="2020-08" db="EMBL/GenBank/DDBJ databases">
        <title>Multicomponent nature underlies the extraordinary mechanical properties of spider dragline silk.</title>
        <authorList>
            <person name="Kono N."/>
            <person name="Nakamura H."/>
            <person name="Mori M."/>
            <person name="Yoshida Y."/>
            <person name="Ohtoshi R."/>
            <person name="Malay A.D."/>
            <person name="Moran D.A.P."/>
            <person name="Tomita M."/>
            <person name="Numata K."/>
            <person name="Arakawa K."/>
        </authorList>
    </citation>
    <scope>NUCLEOTIDE SEQUENCE</scope>
</reference>
<dbReference type="SUPFAM" id="SSF57567">
    <property type="entry name" value="Serine protease inhibitors"/>
    <property type="match status" value="2"/>
</dbReference>
<feature type="domain" description="TIL" evidence="4">
    <location>
        <begin position="122"/>
        <end position="177"/>
    </location>
</feature>
<dbReference type="Gene3D" id="2.10.25.10">
    <property type="entry name" value="Laminin"/>
    <property type="match status" value="2"/>
</dbReference>
<dbReference type="Proteomes" id="UP000886998">
    <property type="component" value="Unassembled WGS sequence"/>
</dbReference>
<evidence type="ECO:0000256" key="3">
    <source>
        <dbReference type="SAM" id="SignalP"/>
    </source>
</evidence>
<dbReference type="OrthoDB" id="6436142at2759"/>
<feature type="domain" description="TIL" evidence="4">
    <location>
        <begin position="58"/>
        <end position="114"/>
    </location>
</feature>
<gene>
    <name evidence="5" type="ORF">TNIN_213121</name>
</gene>
<dbReference type="PANTHER" id="PTHR23259">
    <property type="entry name" value="RIDDLE"/>
    <property type="match status" value="1"/>
</dbReference>
<dbReference type="AlphaFoldDB" id="A0A8X6XRR2"/>
<name>A0A8X6XRR2_9ARAC</name>
<dbReference type="CDD" id="cd19941">
    <property type="entry name" value="TIL"/>
    <property type="match status" value="2"/>
</dbReference>
<organism evidence="5 6">
    <name type="scientific">Trichonephila inaurata madagascariensis</name>
    <dbReference type="NCBI Taxonomy" id="2747483"/>
    <lineage>
        <taxon>Eukaryota</taxon>
        <taxon>Metazoa</taxon>
        <taxon>Ecdysozoa</taxon>
        <taxon>Arthropoda</taxon>
        <taxon>Chelicerata</taxon>
        <taxon>Arachnida</taxon>
        <taxon>Araneae</taxon>
        <taxon>Araneomorphae</taxon>
        <taxon>Entelegynae</taxon>
        <taxon>Araneoidea</taxon>
        <taxon>Nephilidae</taxon>
        <taxon>Trichonephila</taxon>
        <taxon>Trichonephila inaurata</taxon>
    </lineage>
</organism>
<feature type="chain" id="PRO_5036500165" description="TIL domain-containing protein" evidence="3">
    <location>
        <begin position="17"/>
        <end position="183"/>
    </location>
</feature>
<keyword evidence="1" id="KW-0646">Protease inhibitor</keyword>
<keyword evidence="3" id="KW-0732">Signal</keyword>
<evidence type="ECO:0000313" key="5">
    <source>
        <dbReference type="EMBL" id="GFY57475.1"/>
    </source>
</evidence>
<protein>
    <recommendedName>
        <fullName evidence="4">TIL domain-containing protein</fullName>
    </recommendedName>
</protein>
<dbReference type="InterPro" id="IPR036084">
    <property type="entry name" value="Ser_inhib-like_sf"/>
</dbReference>
<dbReference type="PANTHER" id="PTHR23259:SF82">
    <property type="entry name" value="SERINE PROTEASE INHIBITOR 1 PROTEIN"/>
    <property type="match status" value="1"/>
</dbReference>
<comment type="caution">
    <text evidence="5">The sequence shown here is derived from an EMBL/GenBank/DDBJ whole genome shotgun (WGS) entry which is preliminary data.</text>
</comment>
<keyword evidence="2" id="KW-1015">Disulfide bond</keyword>
<dbReference type="Pfam" id="PF01826">
    <property type="entry name" value="TIL"/>
    <property type="match status" value="2"/>
</dbReference>
<dbReference type="InterPro" id="IPR002919">
    <property type="entry name" value="TIL_dom"/>
</dbReference>